<accession>A0A0D0CXJ0</accession>
<evidence type="ECO:0000256" key="1">
    <source>
        <dbReference type="SAM" id="MobiDB-lite"/>
    </source>
</evidence>
<dbReference type="Proteomes" id="UP000053593">
    <property type="component" value="Unassembled WGS sequence"/>
</dbReference>
<protein>
    <submittedName>
        <fullName evidence="2">Uncharacterized protein</fullName>
    </submittedName>
</protein>
<sequence length="214" mass="23587">MDSRQRWSADDEEFSFDGPPGRPDHRMMVPAQNSQRSLAPGGGRGRGWRGNDAFEYDVVDVSISYEELEMLRLLKRYRINRVAQLQQLIESGYEDKPQVAVSGANAFALASGFSISGGNFSVSGRDQHVITTRTGNAGMMESREENAMFLENSGAANAPRIEGSRSSQHLIANQPENAYPTTRQLEYSSSEAGPISHYNAPASRNPFANYNFAS</sequence>
<dbReference type="AlphaFoldDB" id="A0A0D0CXJ0"/>
<gene>
    <name evidence="2" type="ORF">GYMLUDRAFT_43493</name>
</gene>
<keyword evidence="3" id="KW-1185">Reference proteome</keyword>
<dbReference type="HOGENOM" id="CLU_1289034_0_0_1"/>
<name>A0A0D0CXJ0_9AGAR</name>
<proteinExistence type="predicted"/>
<evidence type="ECO:0000313" key="3">
    <source>
        <dbReference type="Proteomes" id="UP000053593"/>
    </source>
</evidence>
<dbReference type="EMBL" id="KN834773">
    <property type="protein sequence ID" value="KIK60948.1"/>
    <property type="molecule type" value="Genomic_DNA"/>
</dbReference>
<organism evidence="2 3">
    <name type="scientific">Collybiopsis luxurians FD-317 M1</name>
    <dbReference type="NCBI Taxonomy" id="944289"/>
    <lineage>
        <taxon>Eukaryota</taxon>
        <taxon>Fungi</taxon>
        <taxon>Dikarya</taxon>
        <taxon>Basidiomycota</taxon>
        <taxon>Agaricomycotina</taxon>
        <taxon>Agaricomycetes</taxon>
        <taxon>Agaricomycetidae</taxon>
        <taxon>Agaricales</taxon>
        <taxon>Marasmiineae</taxon>
        <taxon>Omphalotaceae</taxon>
        <taxon>Collybiopsis</taxon>
        <taxon>Collybiopsis luxurians</taxon>
    </lineage>
</organism>
<feature type="region of interest" description="Disordered" evidence="1">
    <location>
        <begin position="1"/>
        <end position="46"/>
    </location>
</feature>
<reference evidence="2 3" key="1">
    <citation type="submission" date="2014-04" db="EMBL/GenBank/DDBJ databases">
        <title>Evolutionary Origins and Diversification of the Mycorrhizal Mutualists.</title>
        <authorList>
            <consortium name="DOE Joint Genome Institute"/>
            <consortium name="Mycorrhizal Genomics Consortium"/>
            <person name="Kohler A."/>
            <person name="Kuo A."/>
            <person name="Nagy L.G."/>
            <person name="Floudas D."/>
            <person name="Copeland A."/>
            <person name="Barry K.W."/>
            <person name="Cichocki N."/>
            <person name="Veneault-Fourrey C."/>
            <person name="LaButti K."/>
            <person name="Lindquist E.A."/>
            <person name="Lipzen A."/>
            <person name="Lundell T."/>
            <person name="Morin E."/>
            <person name="Murat C."/>
            <person name="Riley R."/>
            <person name="Ohm R."/>
            <person name="Sun H."/>
            <person name="Tunlid A."/>
            <person name="Henrissat B."/>
            <person name="Grigoriev I.V."/>
            <person name="Hibbett D.S."/>
            <person name="Martin F."/>
        </authorList>
    </citation>
    <scope>NUCLEOTIDE SEQUENCE [LARGE SCALE GENOMIC DNA]</scope>
    <source>
        <strain evidence="2 3">FD-317 M1</strain>
    </source>
</reference>
<evidence type="ECO:0000313" key="2">
    <source>
        <dbReference type="EMBL" id="KIK60948.1"/>
    </source>
</evidence>